<reference evidence="4 6" key="1">
    <citation type="journal article" date="2015" name="Nat. Commun.">
        <title>Production of butyrate from lysine and the Amadori product fructoselysine by a human gut commensal.</title>
        <authorList>
            <person name="Bui T.P."/>
            <person name="Ritari J."/>
            <person name="Boeren S."/>
            <person name="de Waard P."/>
            <person name="Plugge C.M."/>
            <person name="de Vos W.M."/>
        </authorList>
    </citation>
    <scope>NUCLEOTIDE SEQUENCE [LARGE SCALE GENOMIC DNA]</scope>
    <source>
        <strain evidence="4 6">AF211</strain>
    </source>
</reference>
<dbReference type="InterPro" id="IPR034829">
    <property type="entry name" value="DnaD-like_sf"/>
</dbReference>
<evidence type="ECO:0000313" key="5">
    <source>
        <dbReference type="EMBL" id="PVY59983.1"/>
    </source>
</evidence>
<protein>
    <submittedName>
        <fullName evidence="4">DNA replication protein dnaD</fullName>
    </submittedName>
    <submittedName>
        <fullName evidence="5">DnaD/phage-associated family protein</fullName>
    </submittedName>
</protein>
<keyword evidence="6" id="KW-1185">Reference proteome</keyword>
<evidence type="ECO:0000256" key="2">
    <source>
        <dbReference type="SAM" id="MobiDB-lite"/>
    </source>
</evidence>
<dbReference type="SUPFAM" id="SSF158499">
    <property type="entry name" value="DnaD domain-like"/>
    <property type="match status" value="1"/>
</dbReference>
<evidence type="ECO:0000313" key="4">
    <source>
        <dbReference type="EMBL" id="ALP92612.1"/>
    </source>
</evidence>
<dbReference type="Pfam" id="PF07261">
    <property type="entry name" value="DnaB_2"/>
    <property type="match status" value="1"/>
</dbReference>
<dbReference type="STRING" id="1297617.IB211_00216c"/>
<proteinExistence type="inferred from homology"/>
<feature type="domain" description="DnaB/C C-terminal" evidence="3">
    <location>
        <begin position="215"/>
        <end position="278"/>
    </location>
</feature>
<reference evidence="6" key="2">
    <citation type="submission" date="2015-04" db="EMBL/GenBank/DDBJ databases">
        <title>A butyrogenic pathway from the amino acid lysine in a human gut commensal.</title>
        <authorList>
            <person name="de Vos W.M."/>
            <person name="Bui N.T.P."/>
            <person name="Plugge C.M."/>
            <person name="Ritari J."/>
        </authorList>
    </citation>
    <scope>NUCLEOTIDE SEQUENCE [LARGE SCALE GENOMIC DNA]</scope>
    <source>
        <strain evidence="6">AF211</strain>
    </source>
</reference>
<organism evidence="4 6">
    <name type="scientific">Intestinimonas butyriciproducens</name>
    <dbReference type="NCBI Taxonomy" id="1297617"/>
    <lineage>
        <taxon>Bacteria</taxon>
        <taxon>Bacillati</taxon>
        <taxon>Bacillota</taxon>
        <taxon>Clostridia</taxon>
        <taxon>Eubacteriales</taxon>
        <taxon>Intestinimonas</taxon>
    </lineage>
</organism>
<feature type="region of interest" description="Disordered" evidence="2">
    <location>
        <begin position="77"/>
        <end position="96"/>
    </location>
</feature>
<dbReference type="EMBL" id="CP011307">
    <property type="protein sequence ID" value="ALP92612.1"/>
    <property type="molecule type" value="Genomic_DNA"/>
</dbReference>
<gene>
    <name evidence="5" type="ORF">C7373_101499</name>
    <name evidence="4" type="ORF">IB211_00216c</name>
</gene>
<name>A0A0S2VZX4_9FIRM</name>
<feature type="compositionally biased region" description="Pro residues" evidence="2">
    <location>
        <begin position="82"/>
        <end position="91"/>
    </location>
</feature>
<dbReference type="AlphaFoldDB" id="A0A0S2VZX4"/>
<dbReference type="EMBL" id="QEKK01000001">
    <property type="protein sequence ID" value="PVY59983.1"/>
    <property type="molecule type" value="Genomic_DNA"/>
</dbReference>
<dbReference type="GeneID" id="93227774"/>
<dbReference type="Proteomes" id="UP000245778">
    <property type="component" value="Unassembled WGS sequence"/>
</dbReference>
<dbReference type="Gene3D" id="1.10.10.630">
    <property type="entry name" value="DnaD domain-like"/>
    <property type="match status" value="2"/>
</dbReference>
<evidence type="ECO:0000259" key="3">
    <source>
        <dbReference type="Pfam" id="PF07261"/>
    </source>
</evidence>
<dbReference type="Proteomes" id="UP000064844">
    <property type="component" value="Chromosome"/>
</dbReference>
<dbReference type="RefSeq" id="WP_033119272.1">
    <property type="nucleotide sequence ID" value="NZ_CALICV010000101.1"/>
</dbReference>
<feature type="region of interest" description="Disordered" evidence="2">
    <location>
        <begin position="278"/>
        <end position="303"/>
    </location>
</feature>
<dbReference type="NCBIfam" id="TIGR01446">
    <property type="entry name" value="DnaD_dom"/>
    <property type="match status" value="1"/>
</dbReference>
<dbReference type="OrthoDB" id="1652900at2"/>
<dbReference type="KEGG" id="ibu:IB211_00216c"/>
<evidence type="ECO:0000313" key="7">
    <source>
        <dbReference type="Proteomes" id="UP000245778"/>
    </source>
</evidence>
<evidence type="ECO:0000313" key="6">
    <source>
        <dbReference type="Proteomes" id="UP000064844"/>
    </source>
</evidence>
<accession>A0A0S2VZX4</accession>
<reference evidence="5 7" key="3">
    <citation type="submission" date="2018-04" db="EMBL/GenBank/DDBJ databases">
        <title>Genomic Encyclopedia of Type Strains, Phase IV (KMG-IV): sequencing the most valuable type-strain genomes for metagenomic binning, comparative biology and taxonomic classification.</title>
        <authorList>
            <person name="Goeker M."/>
        </authorList>
    </citation>
    <scope>NUCLEOTIDE SEQUENCE [LARGE SCALE GENOMIC DNA]</scope>
    <source>
        <strain evidence="5 7">DSM 26588</strain>
    </source>
</reference>
<dbReference type="InterPro" id="IPR006343">
    <property type="entry name" value="DnaB/C_C"/>
</dbReference>
<sequence>MAASVLLPGGVISMTDAAADRLIRAGSGEAALLYLYLLRRGGVFEADGVRKALGWTAEQVRGAYQALANLGLVDKEADLAPTPTPPEPDGPPDYTAADIARELEGNSPFPALVRELERRLGRVLSTADLKLLYTIYDYLALPAEVVLLLTTWCIEETERKYGPGRRPRMSQIRKEAFVWHRLGVDTPEAADAHVRTLSALRDREKSILPRLGIAGRLPVEAERKYISSWVEMGFDDDAIALAYERTVLKKGSLVWPYMNSILKSWHQKGLHTLQQIKEGDSARKGSYPGGGAAAGTKKDEQSRIEEDLDWMDRYLEKTRGEAQ</sequence>
<dbReference type="eggNOG" id="COG3935">
    <property type="taxonomic scope" value="Bacteria"/>
</dbReference>
<comment type="similarity">
    <text evidence="1">Belongs to the DnaB/DnaD family.</text>
</comment>
<evidence type="ECO:0000256" key="1">
    <source>
        <dbReference type="ARBA" id="ARBA00093462"/>
    </source>
</evidence>